<evidence type="ECO:0008006" key="3">
    <source>
        <dbReference type="Google" id="ProtNLM"/>
    </source>
</evidence>
<comment type="caution">
    <text evidence="1">The sequence shown here is derived from an EMBL/GenBank/DDBJ whole genome shotgun (WGS) entry which is preliminary data.</text>
</comment>
<organism evidence="1 2">
    <name type="scientific">Lederbergia ruris</name>
    <dbReference type="NCBI Taxonomy" id="217495"/>
    <lineage>
        <taxon>Bacteria</taxon>
        <taxon>Bacillati</taxon>
        <taxon>Bacillota</taxon>
        <taxon>Bacilli</taxon>
        <taxon>Bacillales</taxon>
        <taxon>Bacillaceae</taxon>
        <taxon>Lederbergia</taxon>
    </lineage>
</organism>
<evidence type="ECO:0000313" key="1">
    <source>
        <dbReference type="EMBL" id="GIN58664.1"/>
    </source>
</evidence>
<reference evidence="1 2" key="1">
    <citation type="submission" date="2021-03" db="EMBL/GenBank/DDBJ databases">
        <title>Antimicrobial resistance genes in bacteria isolated from Japanese honey, and their potential for conferring macrolide and lincosamide resistance in the American foulbrood pathogen Paenibacillus larvae.</title>
        <authorList>
            <person name="Okamoto M."/>
            <person name="Kumagai M."/>
            <person name="Kanamori H."/>
            <person name="Takamatsu D."/>
        </authorList>
    </citation>
    <scope>NUCLEOTIDE SEQUENCE [LARGE SCALE GENOMIC DNA]</scope>
    <source>
        <strain evidence="1 2">J8TS2</strain>
    </source>
</reference>
<accession>A0ABQ4KMD1</accession>
<dbReference type="Proteomes" id="UP000679950">
    <property type="component" value="Unassembled WGS sequence"/>
</dbReference>
<evidence type="ECO:0000313" key="2">
    <source>
        <dbReference type="Proteomes" id="UP000679950"/>
    </source>
</evidence>
<dbReference type="EMBL" id="BORB01000027">
    <property type="protein sequence ID" value="GIN58664.1"/>
    <property type="molecule type" value="Genomic_DNA"/>
</dbReference>
<protein>
    <recommendedName>
        <fullName evidence="3">Calcineurin-like phosphoesterase domain-containing protein</fullName>
    </recommendedName>
</protein>
<proteinExistence type="predicted"/>
<name>A0ABQ4KMD1_9BACI</name>
<gene>
    <name evidence="1" type="ORF">J8TS2_29830</name>
</gene>
<sequence>MLIKSRKSFFDTIASIFPKPDAILSVGDMINDNGFDKPNDHKIVKEIFLDNLKRKKYDRYKSNTVMDGQQASNPNLNIDLKDYPQVITLSGHSHLNNNDDRSIHQKDFTSLNLGSMSYIESDHGYQSLTAPTPKDVGFPRPRQQVACSLYATKNTSVSSSQRYLINLAIEFAS</sequence>
<keyword evidence="2" id="KW-1185">Reference proteome</keyword>